<feature type="compositionally biased region" description="Polar residues" evidence="1">
    <location>
        <begin position="516"/>
        <end position="526"/>
    </location>
</feature>
<organism evidence="2 3">
    <name type="scientific">Amycolatopsis alba DSM 44262</name>
    <dbReference type="NCBI Taxonomy" id="1125972"/>
    <lineage>
        <taxon>Bacteria</taxon>
        <taxon>Bacillati</taxon>
        <taxon>Actinomycetota</taxon>
        <taxon>Actinomycetes</taxon>
        <taxon>Pseudonocardiales</taxon>
        <taxon>Pseudonocardiaceae</taxon>
        <taxon>Amycolatopsis</taxon>
    </lineage>
</organism>
<gene>
    <name evidence="2" type="ORF">CFP75_38040</name>
</gene>
<accession>A0A229RA25</accession>
<evidence type="ECO:0000256" key="1">
    <source>
        <dbReference type="SAM" id="MobiDB-lite"/>
    </source>
</evidence>
<feature type="compositionally biased region" description="Polar residues" evidence="1">
    <location>
        <begin position="471"/>
        <end position="492"/>
    </location>
</feature>
<feature type="region of interest" description="Disordered" evidence="1">
    <location>
        <begin position="419"/>
        <end position="852"/>
    </location>
</feature>
<comment type="caution">
    <text evidence="2">The sequence shown here is derived from an EMBL/GenBank/DDBJ whole genome shotgun (WGS) entry which is preliminary data.</text>
</comment>
<feature type="compositionally biased region" description="Basic and acidic residues" evidence="1">
    <location>
        <begin position="658"/>
        <end position="668"/>
    </location>
</feature>
<feature type="region of interest" description="Disordered" evidence="1">
    <location>
        <begin position="1"/>
        <end position="21"/>
    </location>
</feature>
<keyword evidence="3" id="KW-1185">Reference proteome</keyword>
<dbReference type="OrthoDB" id="5165923at2"/>
<feature type="compositionally biased region" description="Pro residues" evidence="1">
    <location>
        <begin position="602"/>
        <end position="617"/>
    </location>
</feature>
<dbReference type="EMBL" id="NMQU01000146">
    <property type="protein sequence ID" value="OXM43522.1"/>
    <property type="molecule type" value="Genomic_DNA"/>
</dbReference>
<dbReference type="AlphaFoldDB" id="A0A229RA25"/>
<feature type="compositionally biased region" description="Basic and acidic residues" evidence="1">
    <location>
        <begin position="767"/>
        <end position="790"/>
    </location>
</feature>
<protein>
    <submittedName>
        <fullName evidence="2">Uncharacterized protein</fullName>
    </submittedName>
</protein>
<name>A0A229RA25_AMYAL</name>
<feature type="compositionally biased region" description="Basic and acidic residues" evidence="1">
    <location>
        <begin position="903"/>
        <end position="920"/>
    </location>
</feature>
<evidence type="ECO:0000313" key="3">
    <source>
        <dbReference type="Proteomes" id="UP000215563"/>
    </source>
</evidence>
<dbReference type="Proteomes" id="UP000215563">
    <property type="component" value="Unassembled WGS sequence"/>
</dbReference>
<feature type="compositionally biased region" description="Low complexity" evidence="1">
    <location>
        <begin position="679"/>
        <end position="688"/>
    </location>
</feature>
<proteinExistence type="predicted"/>
<feature type="compositionally biased region" description="Pro residues" evidence="1">
    <location>
        <begin position="533"/>
        <end position="542"/>
    </location>
</feature>
<feature type="region of interest" description="Disordered" evidence="1">
    <location>
        <begin position="897"/>
        <end position="920"/>
    </location>
</feature>
<feature type="compositionally biased region" description="Basic and acidic residues" evidence="1">
    <location>
        <begin position="690"/>
        <end position="702"/>
    </location>
</feature>
<dbReference type="RefSeq" id="WP_026466646.1">
    <property type="nucleotide sequence ID" value="NZ_KB913032.1"/>
</dbReference>
<reference evidence="2 3" key="1">
    <citation type="submission" date="2017-07" db="EMBL/GenBank/DDBJ databases">
        <title>Amycolatopsis alba DSM 44262 Genome sequencing and assembly.</title>
        <authorList>
            <person name="Kaur N."/>
            <person name="Mayilraj S."/>
        </authorList>
    </citation>
    <scope>NUCLEOTIDE SEQUENCE [LARGE SCALE GENOMIC DNA]</scope>
    <source>
        <strain evidence="2 3">DSM 44262</strain>
    </source>
</reference>
<evidence type="ECO:0000313" key="2">
    <source>
        <dbReference type="EMBL" id="OXM43522.1"/>
    </source>
</evidence>
<sequence>MEASKRQRPGSPTTMVGGRTAATGGTLSAVGRLIERADALHLRAPELALVLGERAAALAEAAGADEQWIRAESLVVTARVRLGGRPRTVGRAVAALRAAEHAGYGDIAARLRIDLAVCARSVGIPLTGLAALRPLLADPAVSPAHRAEALCHLVGCLAQFGRKAELDRVLAEADKLVAGDGSMTADSQLLIRALLRVGVSAHRRRHGDLTSAADAARTGLGMLEKLENPGDDGGLVRVRLVLQLVCTLLDRGDTEMAMEVAQPILDAPVRAAGIAPAAWLRLAVATRVLLPAGSGEAAGMLVRESVAGTEDHNLHAVTARLWLELAQIEERLGRAEEAIGCLHRSRAAEHLHARARRQACNVLVGEFGATENAAVDLDDVLRAVAARPAVTAAPAPVSVPAPEAAEVTAVMTAIDVAPPKRAAAEPPVRHEPPQPVRQSRQPEPAPARHRPVEPSRPATPSRQVELPIASPRQTEPSAAPLQQTGPSLTPPWQTEPPSAPPQQIEPTAAPLRLTGPSRQTETPSASPRQPERPVAPPRPEPAVAPVAEKTEAPVLKPPPRPEPVREAAASDSDWRRRVPKKPRQPKPTIRFEPKAEPAAPKLMPPPKPEPAPSPEPVARPEPERSRRRRPEAPVAHEAPETVVPDPVAARPEPTAGRRRAEAPARYEEPMPVPAPEPVVPELLLAPEPAAEPRPRMTAETEPPRPPGTAAPLWESDEWAAEERVRRSAAPVSRKTRHDAEHGSVAAKSVLDRLGISSAGGQGRGRRRADGATDPVHPEPVAEERAHREQPPVEYAEPAVPLAPPPREDPPPSYNGGTPETPKDEVADPWLPRLRMPPALDPLTDTGSWRPVTPFPESYARAIAEDEPPPDAGLADLLARALAEHQAGTASAAALVKQLGSQDSGKRPVNGHDRHRANGSD</sequence>